<reference evidence="1" key="1">
    <citation type="submission" date="2020-04" db="EMBL/GenBank/DDBJ databases">
        <authorList>
            <person name="Alioto T."/>
            <person name="Alioto T."/>
            <person name="Gomez Garrido J."/>
        </authorList>
    </citation>
    <scope>NUCLEOTIDE SEQUENCE</scope>
    <source>
        <strain evidence="1">A484AB</strain>
    </source>
</reference>
<dbReference type="EMBL" id="CACRXK020027158">
    <property type="protein sequence ID" value="CAB4040716.1"/>
    <property type="molecule type" value="Genomic_DNA"/>
</dbReference>
<accession>A0A6S7K5E6</accession>
<protein>
    <submittedName>
        <fullName evidence="1">Uncharacterized protein</fullName>
    </submittedName>
</protein>
<organism evidence="1 2">
    <name type="scientific">Paramuricea clavata</name>
    <name type="common">Red gorgonian</name>
    <name type="synonym">Violescent sea-whip</name>
    <dbReference type="NCBI Taxonomy" id="317549"/>
    <lineage>
        <taxon>Eukaryota</taxon>
        <taxon>Metazoa</taxon>
        <taxon>Cnidaria</taxon>
        <taxon>Anthozoa</taxon>
        <taxon>Octocorallia</taxon>
        <taxon>Malacalcyonacea</taxon>
        <taxon>Plexauridae</taxon>
        <taxon>Paramuricea</taxon>
    </lineage>
</organism>
<dbReference type="Pfam" id="PF14529">
    <property type="entry name" value="Exo_endo_phos_2"/>
    <property type="match status" value="1"/>
</dbReference>
<dbReference type="GO" id="GO:0003824">
    <property type="term" value="F:catalytic activity"/>
    <property type="evidence" value="ECO:0007669"/>
    <property type="project" value="InterPro"/>
</dbReference>
<sequence>MGGGVAIYCRDNLPFTVLNTQDSINECLWIKLNRINCKPFIVGCVYRPPCQPVDEFLDGFNNSLSEFDSSFDKVILRDFNIDFTPGRTNANIGMKRKLARLVNNHELKQVISTPTRITEHTSTTIDLVFTNISHKAIEIGVSNPSLSDHSLVCCVFKSGSIRSKPKIVESRSFKNYDKQVYYTDLKLVPWHTVFNNTDNIDDCVEIWNKLFLNIVNTHAPIKSYKLRGVMSPWMNKQILDLMRQRDYHLKKSERSKNSHEWALYKQLRNKVNTLIKNSKSEYYTNLIQNCKGNPNDFWRELKKSLPASKYLTDISNIEIDGVSFTSAITIASALNSFFVSIGEKLAEKFNPTSSARNGPTPSGFTFSFESVTEQFVLNAINQLKAKKSCGLDKINARLVKDAADVITPSITKIINISLTTAKFPSAWKNAKVIPVFKHGPKSNPTNYRPISILPVLSKILEKAVYTQFNYFLNNHHLISPKQYGFRLKSSTITAVAMFTDKILQSMDNGKVTGTVFLDLKKAFDTVNHNILISKIRALGADDNACLWFTSFLSNRTQVTCCNNAKSDPASISIGVAQGSILGPLLFIVYVNDLPKCLKFCDVTLYADDTVLSFASSSTDEIQRKMNSDLNCIHNWLLDINFEC</sequence>
<dbReference type="SUPFAM" id="SSF56219">
    <property type="entry name" value="DNase I-like"/>
    <property type="match status" value="1"/>
</dbReference>
<evidence type="ECO:0000313" key="2">
    <source>
        <dbReference type="Proteomes" id="UP001152795"/>
    </source>
</evidence>
<dbReference type="PANTHER" id="PTHR47510:SF3">
    <property type="entry name" value="ENDO_EXONUCLEASE_PHOSPHATASE DOMAIN-CONTAINING PROTEIN"/>
    <property type="match status" value="1"/>
</dbReference>
<dbReference type="Proteomes" id="UP001152795">
    <property type="component" value="Unassembled WGS sequence"/>
</dbReference>
<dbReference type="CDD" id="cd01650">
    <property type="entry name" value="RT_nLTR_like"/>
    <property type="match status" value="1"/>
</dbReference>
<dbReference type="SUPFAM" id="SSF56672">
    <property type="entry name" value="DNA/RNA polymerases"/>
    <property type="match status" value="1"/>
</dbReference>
<dbReference type="InterPro" id="IPR005135">
    <property type="entry name" value="Endo/exonuclease/phosphatase"/>
</dbReference>
<dbReference type="AlphaFoldDB" id="A0A6S7K5E6"/>
<keyword evidence="2" id="KW-1185">Reference proteome</keyword>
<dbReference type="InterPro" id="IPR000477">
    <property type="entry name" value="RT_dom"/>
</dbReference>
<dbReference type="PROSITE" id="PS50878">
    <property type="entry name" value="RT_POL"/>
    <property type="match status" value="1"/>
</dbReference>
<dbReference type="PANTHER" id="PTHR47510">
    <property type="entry name" value="REVERSE TRANSCRIPTASE DOMAIN-CONTAINING PROTEIN"/>
    <property type="match status" value="1"/>
</dbReference>
<dbReference type="Gene3D" id="3.60.10.10">
    <property type="entry name" value="Endonuclease/exonuclease/phosphatase"/>
    <property type="match status" value="1"/>
</dbReference>
<gene>
    <name evidence="1" type="ORF">PACLA_8A024514</name>
</gene>
<name>A0A6S7K5E6_PARCT</name>
<dbReference type="InterPro" id="IPR036691">
    <property type="entry name" value="Endo/exonu/phosph_ase_sf"/>
</dbReference>
<evidence type="ECO:0000313" key="1">
    <source>
        <dbReference type="EMBL" id="CAB4040716.1"/>
    </source>
</evidence>
<dbReference type="OrthoDB" id="416454at2759"/>
<dbReference type="Pfam" id="PF00078">
    <property type="entry name" value="RVT_1"/>
    <property type="match status" value="1"/>
</dbReference>
<proteinExistence type="predicted"/>
<comment type="caution">
    <text evidence="1">The sequence shown here is derived from an EMBL/GenBank/DDBJ whole genome shotgun (WGS) entry which is preliminary data.</text>
</comment>
<dbReference type="InterPro" id="IPR043502">
    <property type="entry name" value="DNA/RNA_pol_sf"/>
</dbReference>